<organism evidence="1 2">
    <name type="scientific">Photobacterium damsela subsp. piscicida</name>
    <name type="common">Pasteurella piscicida</name>
    <dbReference type="NCBI Taxonomy" id="38294"/>
    <lineage>
        <taxon>Bacteria</taxon>
        <taxon>Pseudomonadati</taxon>
        <taxon>Pseudomonadota</taxon>
        <taxon>Gammaproteobacteria</taxon>
        <taxon>Vibrionales</taxon>
        <taxon>Vibrionaceae</taxon>
        <taxon>Photobacterium</taxon>
    </lineage>
</organism>
<dbReference type="EMBL" id="CP061855">
    <property type="protein sequence ID" value="QOD57977.1"/>
    <property type="molecule type" value="Genomic_DNA"/>
</dbReference>
<proteinExistence type="predicted"/>
<dbReference type="AlphaFoldDB" id="A0A7L8A8A9"/>
<sequence length="56" mass="6401">MKVRPSAYNTHHTFVDELIVAQLVGNTHSSMTFGRYGKNHSIQKLASTKENVRFPR</sequence>
<reference evidence="1 2" key="1">
    <citation type="submission" date="2020-09" db="EMBL/GenBank/DDBJ databases">
        <title>Complete, closed and curated genome sequences of Photobacterium damselae subsp. piscicida isolates from Australia indicate localised evolution and additional plasmid-borne pathogenicity mechanisms.</title>
        <authorList>
            <person name="Baseggio L."/>
            <person name="Silayeva O."/>
            <person name="Buller N."/>
            <person name="Landos M."/>
            <person name="Engelstaedter J."/>
            <person name="Barnes A.C."/>
        </authorList>
    </citation>
    <scope>NUCLEOTIDE SEQUENCE [LARGE SCALE GENOMIC DNA]</scope>
    <source>
        <strain evidence="1 2">AS-16-0540-1</strain>
    </source>
</reference>
<evidence type="ECO:0000313" key="2">
    <source>
        <dbReference type="Proteomes" id="UP000516656"/>
    </source>
</evidence>
<accession>A0A7L8A8A9</accession>
<dbReference type="Proteomes" id="UP000516656">
    <property type="component" value="Chromosome 2"/>
</dbReference>
<evidence type="ECO:0000313" key="1">
    <source>
        <dbReference type="EMBL" id="QOD57977.1"/>
    </source>
</evidence>
<protein>
    <submittedName>
        <fullName evidence="1">Uncharacterized protein</fullName>
    </submittedName>
</protein>
<dbReference type="RefSeq" id="WP_165761811.1">
    <property type="nucleotide sequence ID" value="NZ_AP018046.1"/>
</dbReference>
<gene>
    <name evidence="1" type="ORF">IC627_19110</name>
</gene>
<name>A0A7L8A8A9_PHODP</name>